<dbReference type="Pfam" id="PF18931">
    <property type="entry name" value="DUF5680"/>
    <property type="match status" value="1"/>
</dbReference>
<proteinExistence type="predicted"/>
<accession>G0V3G4</accession>
<dbReference type="EMBL" id="CAKP01000001">
    <property type="protein sequence ID" value="CCC57654.1"/>
    <property type="molecule type" value="Genomic_DNA"/>
</dbReference>
<dbReference type="InterPro" id="IPR043735">
    <property type="entry name" value="DUF5680"/>
</dbReference>
<dbReference type="STRING" id="857293.CAAU_0004"/>
<protein>
    <submittedName>
        <fullName evidence="2">Transcriptional regulator, XRE family</fullName>
    </submittedName>
</protein>
<dbReference type="RefSeq" id="WP_008907377.1">
    <property type="nucleotide sequence ID" value="NZ_CAKP01000001.1"/>
</dbReference>
<evidence type="ECO:0000313" key="3">
    <source>
        <dbReference type="Proteomes" id="UP000007652"/>
    </source>
</evidence>
<name>G0V3G4_9CLOT</name>
<dbReference type="AlphaFoldDB" id="G0V3G4"/>
<dbReference type="Proteomes" id="UP000007652">
    <property type="component" value="Unassembled WGS sequence"/>
</dbReference>
<evidence type="ECO:0000313" key="2">
    <source>
        <dbReference type="EMBL" id="CCC57654.1"/>
    </source>
</evidence>
<feature type="domain" description="DUF5680" evidence="1">
    <location>
        <begin position="48"/>
        <end position="151"/>
    </location>
</feature>
<evidence type="ECO:0000259" key="1">
    <source>
        <dbReference type="Pfam" id="PF18931"/>
    </source>
</evidence>
<comment type="caution">
    <text evidence="2">The sequence shown here is derived from an EMBL/GenBank/DDBJ whole genome shotgun (WGS) entry which is preliminary data.</text>
</comment>
<organism evidence="2 3">
    <name type="scientific">Caloramator australicus RC3</name>
    <dbReference type="NCBI Taxonomy" id="857293"/>
    <lineage>
        <taxon>Bacteria</taxon>
        <taxon>Bacillati</taxon>
        <taxon>Bacillota</taxon>
        <taxon>Clostridia</taxon>
        <taxon>Eubacteriales</taxon>
        <taxon>Clostridiaceae</taxon>
        <taxon>Caloramator</taxon>
    </lineage>
</organism>
<keyword evidence="3" id="KW-1185">Reference proteome</keyword>
<gene>
    <name evidence="2" type="ORF">CAAU_0004</name>
</gene>
<sequence>MKLNEEILKQFLVKAKINTYAGDGNLSAPSRPDSKDLHYKEGDFLYIDSYLGSSDFIGEEVVYEKQKPIWGMNYYGKMLIDEIPSGFIKFLKSALKEVSIENPFRGPELFQQDEFTYKCSVKGGLSEFKGVEIIYLDNKEIYRLFFHGGYIKNNIIFL</sequence>
<dbReference type="eggNOG" id="ENOG5031H8I">
    <property type="taxonomic scope" value="Bacteria"/>
</dbReference>
<reference evidence="2 3" key="1">
    <citation type="journal article" date="2011" name="J. Bacteriol.">
        <title>Draft genome sequence of Caloramator australicus strain RC3T, a thermoanaerobe from the Great Artesian Basin of Australia.</title>
        <authorList>
            <person name="Ogg C.D."/>
            <person name="Patel B.K.C."/>
        </authorList>
    </citation>
    <scope>NUCLEOTIDE SEQUENCE [LARGE SCALE GENOMIC DNA]</scope>
    <source>
        <strain evidence="2 3">RC3</strain>
    </source>
</reference>